<evidence type="ECO:0000256" key="2">
    <source>
        <dbReference type="ARBA" id="ARBA00010699"/>
    </source>
</evidence>
<dbReference type="Pfam" id="PF02911">
    <property type="entry name" value="Formyl_trans_C"/>
    <property type="match status" value="1"/>
</dbReference>
<dbReference type="CDD" id="cd08646">
    <property type="entry name" value="FMT_core_Met-tRNA-FMT_N"/>
    <property type="match status" value="1"/>
</dbReference>
<evidence type="ECO:0000256" key="7">
    <source>
        <dbReference type="ARBA" id="ARBA00048558"/>
    </source>
</evidence>
<evidence type="ECO:0000256" key="5">
    <source>
        <dbReference type="ARBA" id="ARBA00022679"/>
    </source>
</evidence>
<dbReference type="FunFam" id="3.40.50.12230:FF:000001">
    <property type="entry name" value="Methionyl-tRNA formyltransferase"/>
    <property type="match status" value="1"/>
</dbReference>
<name>A0A450WVS5_9GAMM</name>
<reference evidence="11" key="1">
    <citation type="submission" date="2019-02" db="EMBL/GenBank/DDBJ databases">
        <authorList>
            <person name="Gruber-Vodicka R. H."/>
            <person name="Seah K. B. B."/>
        </authorList>
    </citation>
    <scope>NUCLEOTIDE SEQUENCE</scope>
    <source>
        <strain evidence="11">BECK_S313</strain>
    </source>
</reference>
<gene>
    <name evidence="8" type="primary">fmt</name>
    <name evidence="11" type="ORF">BECKLPF1236B_GA0070989_12414</name>
</gene>
<dbReference type="HAMAP" id="MF_00182">
    <property type="entry name" value="Formyl_trans"/>
    <property type="match status" value="1"/>
</dbReference>
<comment type="catalytic activity">
    <reaction evidence="7 8">
        <text>L-methionyl-tRNA(fMet) + (6R)-10-formyltetrahydrofolate = N-formyl-L-methionyl-tRNA(fMet) + (6S)-5,6,7,8-tetrahydrofolate + H(+)</text>
        <dbReference type="Rhea" id="RHEA:24380"/>
        <dbReference type="Rhea" id="RHEA-COMP:9952"/>
        <dbReference type="Rhea" id="RHEA-COMP:9953"/>
        <dbReference type="ChEBI" id="CHEBI:15378"/>
        <dbReference type="ChEBI" id="CHEBI:57453"/>
        <dbReference type="ChEBI" id="CHEBI:78530"/>
        <dbReference type="ChEBI" id="CHEBI:78844"/>
        <dbReference type="ChEBI" id="CHEBI:195366"/>
        <dbReference type="EC" id="2.1.2.9"/>
    </reaction>
</comment>
<evidence type="ECO:0000256" key="1">
    <source>
        <dbReference type="ARBA" id="ARBA00002606"/>
    </source>
</evidence>
<dbReference type="EC" id="2.1.2.9" evidence="3 8"/>
<dbReference type="InterPro" id="IPR002376">
    <property type="entry name" value="Formyl_transf_N"/>
</dbReference>
<protein>
    <recommendedName>
        <fullName evidence="4 8">Methionyl-tRNA formyltransferase</fullName>
        <ecNumber evidence="3 8">2.1.2.9</ecNumber>
    </recommendedName>
</protein>
<keyword evidence="5 8" id="KW-0808">Transferase</keyword>
<dbReference type="GO" id="GO:0004479">
    <property type="term" value="F:methionyl-tRNA formyltransferase activity"/>
    <property type="evidence" value="ECO:0007669"/>
    <property type="project" value="UniProtKB-UniRule"/>
</dbReference>
<evidence type="ECO:0000259" key="10">
    <source>
        <dbReference type="Pfam" id="PF02911"/>
    </source>
</evidence>
<evidence type="ECO:0000256" key="8">
    <source>
        <dbReference type="HAMAP-Rule" id="MF_00182"/>
    </source>
</evidence>
<dbReference type="InterPro" id="IPR044135">
    <property type="entry name" value="Met-tRNA-FMT_C"/>
</dbReference>
<dbReference type="Pfam" id="PF00551">
    <property type="entry name" value="Formyl_trans_N"/>
    <property type="match status" value="1"/>
</dbReference>
<dbReference type="InterPro" id="IPR041711">
    <property type="entry name" value="Met-tRNA-FMT_N"/>
</dbReference>
<dbReference type="InterPro" id="IPR001555">
    <property type="entry name" value="GART_AS"/>
</dbReference>
<dbReference type="InterPro" id="IPR005794">
    <property type="entry name" value="Fmt"/>
</dbReference>
<dbReference type="InterPro" id="IPR036477">
    <property type="entry name" value="Formyl_transf_N_sf"/>
</dbReference>
<organism evidence="11">
    <name type="scientific">Candidatus Kentrum sp. LPFa</name>
    <dbReference type="NCBI Taxonomy" id="2126335"/>
    <lineage>
        <taxon>Bacteria</taxon>
        <taxon>Pseudomonadati</taxon>
        <taxon>Pseudomonadota</taxon>
        <taxon>Gammaproteobacteria</taxon>
        <taxon>Candidatus Kentrum</taxon>
    </lineage>
</organism>
<dbReference type="PANTHER" id="PTHR11138:SF5">
    <property type="entry name" value="METHIONYL-TRNA FORMYLTRANSFERASE, MITOCHONDRIAL"/>
    <property type="match status" value="1"/>
</dbReference>
<feature type="binding site" evidence="8">
    <location>
        <begin position="123"/>
        <end position="126"/>
    </location>
    <ligand>
        <name>(6S)-5,6,7,8-tetrahydrofolate</name>
        <dbReference type="ChEBI" id="CHEBI:57453"/>
    </ligand>
</feature>
<sequence length="317" mass="34450">MRIIFAGTPDFAAIILKALLSGESSAETGLDARLPDNWRVYAVYTQPDRPVGRGRKIASSPVKQLAARHHLPVYQPETLRDGAAWHVLRELAPDVLVVAAYGLILPPQALEIPHYGCINVHASLLPRWRGAAPIQRAILAGDRETGVSIMRMEEGLDTGPVLGKIPCPIEAEDTAGSLHDRLAALGATALMDALRDMEAGRGDSIPQDHARATYARRIVKAEGELDWNRTALELERQVRAFVPWPIAYTRFDSQTLRVWKSSVVASNENASPGTVIASSPLGIDIAARKGALRLLTVQKAGAKPISVANFLNGYRRN</sequence>
<dbReference type="SUPFAM" id="SSF50486">
    <property type="entry name" value="FMT C-terminal domain-like"/>
    <property type="match status" value="1"/>
</dbReference>
<dbReference type="Gene3D" id="3.40.50.170">
    <property type="entry name" value="Formyl transferase, N-terminal domain"/>
    <property type="match status" value="1"/>
</dbReference>
<dbReference type="GO" id="GO:0005829">
    <property type="term" value="C:cytosol"/>
    <property type="evidence" value="ECO:0007669"/>
    <property type="project" value="TreeGrafter"/>
</dbReference>
<dbReference type="EMBL" id="CAADFK010000241">
    <property type="protein sequence ID" value="VFK21173.1"/>
    <property type="molecule type" value="Genomic_DNA"/>
</dbReference>
<dbReference type="InterPro" id="IPR011034">
    <property type="entry name" value="Formyl_transferase-like_C_sf"/>
</dbReference>
<comment type="function">
    <text evidence="1 8">Attaches a formyl group to the free amino group of methionyl-tRNA(fMet). The formyl group appears to play a dual role in the initiator identity of N-formylmethionyl-tRNA by promoting its recognition by IF2 and preventing the misappropriation of this tRNA by the elongation apparatus.</text>
</comment>
<dbReference type="PROSITE" id="PS00373">
    <property type="entry name" value="GART"/>
    <property type="match status" value="1"/>
</dbReference>
<dbReference type="SUPFAM" id="SSF53328">
    <property type="entry name" value="Formyltransferase"/>
    <property type="match status" value="1"/>
</dbReference>
<dbReference type="InterPro" id="IPR005793">
    <property type="entry name" value="Formyl_trans_C"/>
</dbReference>
<dbReference type="NCBIfam" id="TIGR00460">
    <property type="entry name" value="fmt"/>
    <property type="match status" value="1"/>
</dbReference>
<dbReference type="CDD" id="cd08704">
    <property type="entry name" value="Met_tRNA_FMT_C"/>
    <property type="match status" value="1"/>
</dbReference>
<feature type="domain" description="Formyl transferase N-terminal" evidence="9">
    <location>
        <begin position="29"/>
        <end position="194"/>
    </location>
</feature>
<evidence type="ECO:0000256" key="3">
    <source>
        <dbReference type="ARBA" id="ARBA00012261"/>
    </source>
</evidence>
<evidence type="ECO:0000256" key="6">
    <source>
        <dbReference type="ARBA" id="ARBA00022917"/>
    </source>
</evidence>
<keyword evidence="6 8" id="KW-0648">Protein biosynthesis</keyword>
<feature type="domain" description="Formyl transferase C-terminal" evidence="10">
    <location>
        <begin position="217"/>
        <end position="315"/>
    </location>
</feature>
<accession>A0A450WVS5</accession>
<comment type="similarity">
    <text evidence="2 8">Belongs to the Fmt family.</text>
</comment>
<evidence type="ECO:0000313" key="11">
    <source>
        <dbReference type="EMBL" id="VFK21173.1"/>
    </source>
</evidence>
<dbReference type="InterPro" id="IPR037022">
    <property type="entry name" value="Formyl_trans_C_sf"/>
</dbReference>
<dbReference type="AlphaFoldDB" id="A0A450WVS5"/>
<evidence type="ECO:0000259" key="9">
    <source>
        <dbReference type="Pfam" id="PF00551"/>
    </source>
</evidence>
<dbReference type="PANTHER" id="PTHR11138">
    <property type="entry name" value="METHIONYL-TRNA FORMYLTRANSFERASE"/>
    <property type="match status" value="1"/>
</dbReference>
<proteinExistence type="inferred from homology"/>
<evidence type="ECO:0000256" key="4">
    <source>
        <dbReference type="ARBA" id="ARBA00016014"/>
    </source>
</evidence>
<dbReference type="Gene3D" id="3.10.25.10">
    <property type="entry name" value="Formyl transferase, C-terminal domain"/>
    <property type="match status" value="1"/>
</dbReference>